<feature type="transmembrane region" description="Helical" evidence="1">
    <location>
        <begin position="68"/>
        <end position="90"/>
    </location>
</feature>
<dbReference type="Pfam" id="PF04341">
    <property type="entry name" value="DUF485"/>
    <property type="match status" value="1"/>
</dbReference>
<comment type="caution">
    <text evidence="2">The sequence shown here is derived from an EMBL/GenBank/DDBJ whole genome shotgun (WGS) entry which is preliminary data.</text>
</comment>
<feature type="transmembrane region" description="Helical" evidence="1">
    <location>
        <begin position="34"/>
        <end position="56"/>
    </location>
</feature>
<dbReference type="InterPro" id="IPR007436">
    <property type="entry name" value="DUF485"/>
</dbReference>
<keyword evidence="1" id="KW-0812">Transmembrane</keyword>
<gene>
    <name evidence="2" type="ORF">BC739_005426</name>
</gene>
<sequence>MTRTTHAPQRSAPPDFAAIQDSPEFAVLRRRLRLFVFPMSLLFLCWYLTFVLLAAYAHEFMATKVFGLVTVGMLLGLAQFVSTVAITLGYNRYARRRLDPQVELVRELAGERP</sequence>
<keyword evidence="1" id="KW-1133">Transmembrane helix</keyword>
<organism evidence="2 3">
    <name type="scientific">Kutzneria viridogrisea</name>
    <dbReference type="NCBI Taxonomy" id="47990"/>
    <lineage>
        <taxon>Bacteria</taxon>
        <taxon>Bacillati</taxon>
        <taxon>Actinomycetota</taxon>
        <taxon>Actinomycetes</taxon>
        <taxon>Pseudonocardiales</taxon>
        <taxon>Pseudonocardiaceae</taxon>
        <taxon>Kutzneria</taxon>
    </lineage>
</organism>
<dbReference type="RefSeq" id="WP_025356699.1">
    <property type="nucleotide sequence ID" value="NZ_BAAABQ010000030.1"/>
</dbReference>
<dbReference type="EMBL" id="JACJID010000004">
    <property type="protein sequence ID" value="MBA8928209.1"/>
    <property type="molecule type" value="Genomic_DNA"/>
</dbReference>
<reference evidence="2 3" key="1">
    <citation type="submission" date="2020-08" db="EMBL/GenBank/DDBJ databases">
        <title>Genomic Encyclopedia of Archaeal and Bacterial Type Strains, Phase II (KMG-II): from individual species to whole genera.</title>
        <authorList>
            <person name="Goeker M."/>
        </authorList>
    </citation>
    <scope>NUCLEOTIDE SEQUENCE [LARGE SCALE GENOMIC DNA]</scope>
    <source>
        <strain evidence="2 3">DSM 43850</strain>
    </source>
</reference>
<evidence type="ECO:0000313" key="3">
    <source>
        <dbReference type="Proteomes" id="UP000517916"/>
    </source>
</evidence>
<name>A0ABR6BNQ1_9PSEU</name>
<protein>
    <submittedName>
        <fullName evidence="2">Uncharacterized membrane protein (DUF485 family)</fullName>
    </submittedName>
</protein>
<dbReference type="PANTHER" id="PTHR38441:SF1">
    <property type="entry name" value="MEMBRANE PROTEIN"/>
    <property type="match status" value="1"/>
</dbReference>
<keyword evidence="3" id="KW-1185">Reference proteome</keyword>
<accession>A0ABR6BNQ1</accession>
<evidence type="ECO:0000256" key="1">
    <source>
        <dbReference type="SAM" id="Phobius"/>
    </source>
</evidence>
<proteinExistence type="predicted"/>
<keyword evidence="1" id="KW-0472">Membrane</keyword>
<evidence type="ECO:0000313" key="2">
    <source>
        <dbReference type="EMBL" id="MBA8928209.1"/>
    </source>
</evidence>
<dbReference type="PANTHER" id="PTHR38441">
    <property type="entry name" value="INTEGRAL MEMBRANE PROTEIN-RELATED"/>
    <property type="match status" value="1"/>
</dbReference>
<dbReference type="Proteomes" id="UP000517916">
    <property type="component" value="Unassembled WGS sequence"/>
</dbReference>